<comment type="similarity">
    <text evidence="9">Belongs to the binding-protein-dependent transport system permease family. LivHM subfamily.</text>
</comment>
<dbReference type="OrthoDB" id="2085at2"/>
<dbReference type="Pfam" id="PF02653">
    <property type="entry name" value="BPD_transp_2"/>
    <property type="match status" value="1"/>
</dbReference>
<proteinExistence type="inferred from homology"/>
<dbReference type="STRING" id="158189.SpiBuddy_2187"/>
<dbReference type="GO" id="GO:1903806">
    <property type="term" value="P:L-isoleucine import across plasma membrane"/>
    <property type="evidence" value="ECO:0007669"/>
    <property type="project" value="TreeGrafter"/>
</dbReference>
<evidence type="ECO:0000256" key="8">
    <source>
        <dbReference type="ARBA" id="ARBA00023136"/>
    </source>
</evidence>
<accession>F0RSV6</accession>
<keyword evidence="6" id="KW-0029">Amino-acid transport</keyword>
<comment type="subcellular location">
    <subcellularLocation>
        <location evidence="1">Cell membrane</location>
        <topology evidence="1">Multi-pass membrane protein</topology>
    </subcellularLocation>
</comment>
<dbReference type="GO" id="GO:0015188">
    <property type="term" value="F:L-isoleucine transmembrane transporter activity"/>
    <property type="evidence" value="ECO:0007669"/>
    <property type="project" value="TreeGrafter"/>
</dbReference>
<feature type="transmembrane region" description="Helical" evidence="10">
    <location>
        <begin position="223"/>
        <end position="249"/>
    </location>
</feature>
<dbReference type="CDD" id="cd06582">
    <property type="entry name" value="TM_PBP1_LivH_like"/>
    <property type="match status" value="1"/>
</dbReference>
<dbReference type="InterPro" id="IPR001851">
    <property type="entry name" value="ABC_transp_permease"/>
</dbReference>
<feature type="transmembrane region" description="Helical" evidence="10">
    <location>
        <begin position="6"/>
        <end position="30"/>
    </location>
</feature>
<evidence type="ECO:0000313" key="11">
    <source>
        <dbReference type="EMBL" id="ADY14006.1"/>
    </source>
</evidence>
<feature type="transmembrane region" description="Helical" evidence="10">
    <location>
        <begin position="95"/>
        <end position="115"/>
    </location>
</feature>
<keyword evidence="2" id="KW-0813">Transport</keyword>
<keyword evidence="7 10" id="KW-1133">Transmembrane helix</keyword>
<feature type="transmembrane region" description="Helical" evidence="10">
    <location>
        <begin position="61"/>
        <end position="83"/>
    </location>
</feature>
<dbReference type="GO" id="GO:0042941">
    <property type="term" value="P:D-alanine transmembrane transport"/>
    <property type="evidence" value="ECO:0007669"/>
    <property type="project" value="TreeGrafter"/>
</dbReference>
<dbReference type="PANTHER" id="PTHR11795:SF371">
    <property type="entry name" value="HIGH-AFFINITY BRANCHED-CHAIN AMINO ACID TRANSPORT SYSTEM PERMEASE PROTEIN LIVH"/>
    <property type="match status" value="1"/>
</dbReference>
<gene>
    <name evidence="11" type="ordered locus">SpiBuddy_2187</name>
</gene>
<dbReference type="GO" id="GO:0015808">
    <property type="term" value="P:L-alanine transport"/>
    <property type="evidence" value="ECO:0007669"/>
    <property type="project" value="TreeGrafter"/>
</dbReference>
<dbReference type="EMBL" id="CP002541">
    <property type="protein sequence ID" value="ADY14006.1"/>
    <property type="molecule type" value="Genomic_DNA"/>
</dbReference>
<feature type="transmembrane region" description="Helical" evidence="10">
    <location>
        <begin position="35"/>
        <end position="55"/>
    </location>
</feature>
<dbReference type="PANTHER" id="PTHR11795">
    <property type="entry name" value="BRANCHED-CHAIN AMINO ACID TRANSPORT SYSTEM PERMEASE PROTEIN LIVH"/>
    <property type="match status" value="1"/>
</dbReference>
<evidence type="ECO:0000256" key="4">
    <source>
        <dbReference type="ARBA" id="ARBA00022519"/>
    </source>
</evidence>
<evidence type="ECO:0000256" key="9">
    <source>
        <dbReference type="ARBA" id="ARBA00037998"/>
    </source>
</evidence>
<dbReference type="AlphaFoldDB" id="F0RSV6"/>
<reference evidence="12" key="1">
    <citation type="submission" date="2011-02" db="EMBL/GenBank/DDBJ databases">
        <title>Complete sequence of Spirochaeta sp. Buddy.</title>
        <authorList>
            <person name="Lucas S."/>
            <person name="Copeland A."/>
            <person name="Lapidus A."/>
            <person name="Cheng J.-F."/>
            <person name="Goodwin L."/>
            <person name="Pitluck S."/>
            <person name="Zeytun A."/>
            <person name="Detter J.C."/>
            <person name="Han C."/>
            <person name="Tapia R."/>
            <person name="Land M."/>
            <person name="Hauser L."/>
            <person name="Kyrpides N."/>
            <person name="Ivanova N."/>
            <person name="Mikhailova N."/>
            <person name="Pagani I."/>
            <person name="Ritalahti K.M."/>
            <person name="Loeffler F.E."/>
            <person name="Woyke T."/>
        </authorList>
    </citation>
    <scope>NUCLEOTIDE SEQUENCE [LARGE SCALE GENOMIC DNA]</scope>
    <source>
        <strain evidence="12">ATCC BAA-1886 / DSM 22777 / Buddy</strain>
    </source>
</reference>
<evidence type="ECO:0000256" key="2">
    <source>
        <dbReference type="ARBA" id="ARBA00022448"/>
    </source>
</evidence>
<name>F0RSV6_SPHGB</name>
<keyword evidence="8 10" id="KW-0472">Membrane</keyword>
<dbReference type="GO" id="GO:0015192">
    <property type="term" value="F:L-phenylalanine transmembrane transporter activity"/>
    <property type="evidence" value="ECO:0007669"/>
    <property type="project" value="TreeGrafter"/>
</dbReference>
<dbReference type="HOGENOM" id="CLU_039929_2_1_12"/>
<keyword evidence="4" id="KW-0997">Cell inner membrane</keyword>
<evidence type="ECO:0000313" key="12">
    <source>
        <dbReference type="Proteomes" id="UP000008466"/>
    </source>
</evidence>
<feature type="transmembrane region" description="Helical" evidence="10">
    <location>
        <begin position="182"/>
        <end position="211"/>
    </location>
</feature>
<keyword evidence="12" id="KW-1185">Reference proteome</keyword>
<dbReference type="Proteomes" id="UP000008466">
    <property type="component" value="Chromosome"/>
</dbReference>
<dbReference type="InterPro" id="IPR052157">
    <property type="entry name" value="BCAA_transport_permease"/>
</dbReference>
<evidence type="ECO:0000256" key="1">
    <source>
        <dbReference type="ARBA" id="ARBA00004651"/>
    </source>
</evidence>
<protein>
    <submittedName>
        <fullName evidence="11">ABC-type transporter, integral membrane subunit</fullName>
    </submittedName>
</protein>
<feature type="transmembrane region" description="Helical" evidence="10">
    <location>
        <begin position="255"/>
        <end position="279"/>
    </location>
</feature>
<organism evidence="11 12">
    <name type="scientific">Sphaerochaeta globosa (strain ATCC BAA-1886 / DSM 22777 / Buddy)</name>
    <name type="common">Spirochaeta sp. (strain Buddy)</name>
    <dbReference type="NCBI Taxonomy" id="158189"/>
    <lineage>
        <taxon>Bacteria</taxon>
        <taxon>Pseudomonadati</taxon>
        <taxon>Spirochaetota</taxon>
        <taxon>Spirochaetia</taxon>
        <taxon>Spirochaetales</taxon>
        <taxon>Sphaerochaetaceae</taxon>
        <taxon>Sphaerochaeta</taxon>
    </lineage>
</organism>
<sequence>MVAQLLINGISLGAVYALIAVGFAVVFSVLKFSNFAHGGMISACAYIGFFFQRSFDPAPSILVTILFTGLCGMGIALLLDLIAYRSIRKNKSPNIYYFLSSLTISIIIEQILNIGYSKNPYAYPNIFSSNFFMIGSLRVSTMDTMIMAISLLILMLMILVITKTKMGLAIRAVAINADTSRLMGINSGVVVVMVFIIAGFLAGVSGVLLGAKYSVYPDLGQTMMIKGFIASVIGGLGSLGGAIAAAVLLGVLEIFWTYFFGAFSAPVMLFILMLLFLFIRPQGIAGKFAKEKV</sequence>
<dbReference type="KEGG" id="sbu:SpiBuddy_2187"/>
<evidence type="ECO:0000256" key="10">
    <source>
        <dbReference type="SAM" id="Phobius"/>
    </source>
</evidence>
<dbReference type="eggNOG" id="COG0559">
    <property type="taxonomic scope" value="Bacteria"/>
</dbReference>
<dbReference type="GO" id="GO:0005304">
    <property type="term" value="F:L-valine transmembrane transporter activity"/>
    <property type="evidence" value="ECO:0007669"/>
    <property type="project" value="TreeGrafter"/>
</dbReference>
<dbReference type="GO" id="GO:0015190">
    <property type="term" value="F:L-leucine transmembrane transporter activity"/>
    <property type="evidence" value="ECO:0007669"/>
    <property type="project" value="TreeGrafter"/>
</dbReference>
<feature type="transmembrane region" description="Helical" evidence="10">
    <location>
        <begin position="144"/>
        <end position="162"/>
    </location>
</feature>
<evidence type="ECO:0000256" key="5">
    <source>
        <dbReference type="ARBA" id="ARBA00022692"/>
    </source>
</evidence>
<keyword evidence="5 10" id="KW-0812">Transmembrane</keyword>
<evidence type="ECO:0000256" key="3">
    <source>
        <dbReference type="ARBA" id="ARBA00022475"/>
    </source>
</evidence>
<dbReference type="RefSeq" id="WP_013607855.1">
    <property type="nucleotide sequence ID" value="NC_015152.1"/>
</dbReference>
<evidence type="ECO:0000256" key="7">
    <source>
        <dbReference type="ARBA" id="ARBA00022989"/>
    </source>
</evidence>
<keyword evidence="3" id="KW-1003">Cell membrane</keyword>
<dbReference type="GO" id="GO:0005886">
    <property type="term" value="C:plasma membrane"/>
    <property type="evidence" value="ECO:0007669"/>
    <property type="project" value="UniProtKB-SubCell"/>
</dbReference>
<evidence type="ECO:0000256" key="6">
    <source>
        <dbReference type="ARBA" id="ARBA00022970"/>
    </source>
</evidence>